<comment type="caution">
    <text evidence="1">The sequence shown here is derived from an EMBL/GenBank/DDBJ whole genome shotgun (WGS) entry which is preliminary data.</text>
</comment>
<gene>
    <name evidence="1" type="ORF">CAMGR0001_0762</name>
</gene>
<dbReference type="EMBL" id="ACYG01000019">
    <property type="protein sequence ID" value="EEV18007.1"/>
    <property type="molecule type" value="Genomic_DNA"/>
</dbReference>
<dbReference type="RefSeq" id="WP_005870253.1">
    <property type="nucleotide sequence ID" value="NZ_ACYG01000019.1"/>
</dbReference>
<keyword evidence="2" id="KW-1185">Reference proteome</keyword>
<protein>
    <submittedName>
        <fullName evidence="1">Uncharacterized protein</fullName>
    </submittedName>
</protein>
<organism evidence="1 2">
    <name type="scientific">Campylobacter gracilis RM3268</name>
    <dbReference type="NCBI Taxonomy" id="553220"/>
    <lineage>
        <taxon>Bacteria</taxon>
        <taxon>Pseudomonadati</taxon>
        <taxon>Campylobacterota</taxon>
        <taxon>Epsilonproteobacteria</taxon>
        <taxon>Campylobacterales</taxon>
        <taxon>Campylobacteraceae</taxon>
        <taxon>Campylobacter</taxon>
    </lineage>
</organism>
<evidence type="ECO:0000313" key="2">
    <source>
        <dbReference type="Proteomes" id="UP000005709"/>
    </source>
</evidence>
<proteinExistence type="predicted"/>
<dbReference type="Proteomes" id="UP000005709">
    <property type="component" value="Unassembled WGS sequence"/>
</dbReference>
<reference evidence="1 2" key="1">
    <citation type="submission" date="2009-07" db="EMBL/GenBank/DDBJ databases">
        <authorList>
            <person name="Madupu R."/>
            <person name="Sebastian Y."/>
            <person name="Durkin A.S."/>
            <person name="Torralba M."/>
            <person name="Methe B."/>
            <person name="Sutton G.G."/>
            <person name="Strausberg R.L."/>
            <person name="Nelson K.E."/>
        </authorList>
    </citation>
    <scope>NUCLEOTIDE SEQUENCE [LARGE SCALE GENOMIC DNA]</scope>
    <source>
        <strain evidence="1 2">RM3268</strain>
    </source>
</reference>
<evidence type="ECO:0000313" key="1">
    <source>
        <dbReference type="EMBL" id="EEV18007.1"/>
    </source>
</evidence>
<accession>C8PFW9</accession>
<name>C8PFW9_9BACT</name>
<sequence>MRHANAEPAVKFENPSAFLLNSIAADIFAGRAALNFSAKFNAKACF</sequence>
<dbReference type="AlphaFoldDB" id="C8PFW9"/>